<feature type="region of interest" description="Disordered" evidence="1">
    <location>
        <begin position="232"/>
        <end position="331"/>
    </location>
</feature>
<evidence type="ECO:0000256" key="3">
    <source>
        <dbReference type="SAM" id="SignalP"/>
    </source>
</evidence>
<feature type="compositionally biased region" description="Low complexity" evidence="1">
    <location>
        <begin position="173"/>
        <end position="189"/>
    </location>
</feature>
<gene>
    <name evidence="4" type="ORF">ABB37_08399</name>
</gene>
<feature type="chain" id="PRO_5005861095" evidence="3">
    <location>
        <begin position="27"/>
        <end position="331"/>
    </location>
</feature>
<feature type="transmembrane region" description="Helical" evidence="2">
    <location>
        <begin position="195"/>
        <end position="223"/>
    </location>
</feature>
<dbReference type="Proteomes" id="UP000037923">
    <property type="component" value="Unassembled WGS sequence"/>
</dbReference>
<protein>
    <submittedName>
        <fullName evidence="4">Uncharacterized protein</fullName>
    </submittedName>
</protein>
<evidence type="ECO:0000256" key="1">
    <source>
        <dbReference type="SAM" id="MobiDB-lite"/>
    </source>
</evidence>
<evidence type="ECO:0000313" key="4">
    <source>
        <dbReference type="EMBL" id="KPA75502.1"/>
    </source>
</evidence>
<feature type="signal peptide" evidence="3">
    <location>
        <begin position="1"/>
        <end position="26"/>
    </location>
</feature>
<feature type="compositionally biased region" description="Polar residues" evidence="1">
    <location>
        <begin position="278"/>
        <end position="295"/>
    </location>
</feature>
<dbReference type="VEuPathDB" id="TriTrypDB:LpyrH10_24_0390"/>
<keyword evidence="2" id="KW-1133">Transmembrane helix</keyword>
<name>A0A0N0VDF5_LEPPY</name>
<keyword evidence="2" id="KW-0812">Transmembrane</keyword>
<feature type="region of interest" description="Disordered" evidence="1">
    <location>
        <begin position="162"/>
        <end position="191"/>
    </location>
</feature>
<dbReference type="AlphaFoldDB" id="A0A0N0VDF5"/>
<feature type="compositionally biased region" description="Basic and acidic residues" evidence="1">
    <location>
        <begin position="233"/>
        <end position="272"/>
    </location>
</feature>
<sequence length="331" mass="34904">MPPRPLLLPLCVAAALLILGSWSAQATLFLANTTASIRPFSKLQDFCQSVNDGSTVVAMNVLAIRNEVVTLMNGAGVGKAYVSATYDLTASPPSYFWIIEGTDGVTTKQMVSPSDFVNGVTPVDQLPFVLYSTDPSATGLIPFSGLFKYPVVCTTNDATFTTLPPTTAPHPGPATTTTTTRAPSSSSSTKKGSNFPWWAILILVLGIVAILVVVAVVVCCCFFECVMEDELPEEKGSRESSDSLQGRSDETRTFGDHLDDDDLTKSPRHSEAEGSVGDTGTSYTKTNGRSGSPGTATPPVFTEDETPSSYSGSEASVTRSSHSSDSDSVSL</sequence>
<dbReference type="EMBL" id="LGTL01000024">
    <property type="protein sequence ID" value="KPA75502.1"/>
    <property type="molecule type" value="Genomic_DNA"/>
</dbReference>
<accession>A0A0N0VDF5</accession>
<proteinExistence type="predicted"/>
<evidence type="ECO:0000313" key="5">
    <source>
        <dbReference type="Proteomes" id="UP000037923"/>
    </source>
</evidence>
<dbReference type="RefSeq" id="XP_015653941.1">
    <property type="nucleotide sequence ID" value="XM_015807402.1"/>
</dbReference>
<reference evidence="4 5" key="1">
    <citation type="submission" date="2015-07" db="EMBL/GenBank/DDBJ databases">
        <title>High-quality genome of monoxenous trypanosomatid Leptomonas pyrrhocoris.</title>
        <authorList>
            <person name="Flegontov P."/>
            <person name="Butenko A."/>
            <person name="Firsov S."/>
            <person name="Vlcek C."/>
            <person name="Logacheva M.D."/>
            <person name="Field M."/>
            <person name="Filatov D."/>
            <person name="Flegontova O."/>
            <person name="Gerasimov E."/>
            <person name="Jackson A.P."/>
            <person name="Kelly S."/>
            <person name="Opperdoes F."/>
            <person name="O'Reilly A."/>
            <person name="Votypka J."/>
            <person name="Yurchenko V."/>
            <person name="Lukes J."/>
        </authorList>
    </citation>
    <scope>NUCLEOTIDE SEQUENCE [LARGE SCALE GENOMIC DNA]</scope>
    <source>
        <strain evidence="4">H10</strain>
    </source>
</reference>
<keyword evidence="3" id="KW-0732">Signal</keyword>
<dbReference type="GeneID" id="26908683"/>
<feature type="compositionally biased region" description="Low complexity" evidence="1">
    <location>
        <begin position="316"/>
        <end position="331"/>
    </location>
</feature>
<keyword evidence="5" id="KW-1185">Reference proteome</keyword>
<keyword evidence="2" id="KW-0472">Membrane</keyword>
<evidence type="ECO:0000256" key="2">
    <source>
        <dbReference type="SAM" id="Phobius"/>
    </source>
</evidence>
<comment type="caution">
    <text evidence="4">The sequence shown here is derived from an EMBL/GenBank/DDBJ whole genome shotgun (WGS) entry which is preliminary data.</text>
</comment>
<organism evidence="4 5">
    <name type="scientific">Leptomonas pyrrhocoris</name>
    <name type="common">Firebug parasite</name>
    <dbReference type="NCBI Taxonomy" id="157538"/>
    <lineage>
        <taxon>Eukaryota</taxon>
        <taxon>Discoba</taxon>
        <taxon>Euglenozoa</taxon>
        <taxon>Kinetoplastea</taxon>
        <taxon>Metakinetoplastina</taxon>
        <taxon>Trypanosomatida</taxon>
        <taxon>Trypanosomatidae</taxon>
        <taxon>Leishmaniinae</taxon>
        <taxon>Leptomonas</taxon>
    </lineage>
</organism>